<keyword evidence="2" id="KW-1185">Reference proteome</keyword>
<gene>
    <name evidence="1" type="ORF">GS8_691</name>
</gene>
<comment type="caution">
    <text evidence="1">The sequence shown here is derived from an EMBL/GenBank/DDBJ whole genome shotgun (WGS) entry which is preliminary data.</text>
</comment>
<proteinExistence type="predicted"/>
<dbReference type="EMBL" id="LUCS01000009">
    <property type="protein sequence ID" value="KAF6512392.1"/>
    <property type="molecule type" value="Genomic_DNA"/>
</dbReference>
<protein>
    <submittedName>
        <fullName evidence="1">Uncharacterized protein</fullName>
    </submittedName>
</protein>
<name>A0ABQ7HJI8_GEOSE</name>
<evidence type="ECO:0000313" key="1">
    <source>
        <dbReference type="EMBL" id="KAF6512392.1"/>
    </source>
</evidence>
<sequence>MVDRNILEKWELEKNIKSKIIEEVYDYLKKCKQEQKKKHLEEIDVFRILYPQDIYLKFIEEGEEKEYLINISSLPNYQLPEYFFDDISVRFNRMYNIQRKNPIKLLVVALNLWGVKNLFETPLLFENTKITILDQNNISNFSVIENIVDF</sequence>
<evidence type="ECO:0000313" key="2">
    <source>
        <dbReference type="Proteomes" id="UP000773850"/>
    </source>
</evidence>
<organism evidence="1 2">
    <name type="scientific">Geobacillus stearothermophilus</name>
    <name type="common">Bacillus stearothermophilus</name>
    <dbReference type="NCBI Taxonomy" id="1422"/>
    <lineage>
        <taxon>Bacteria</taxon>
        <taxon>Bacillati</taxon>
        <taxon>Bacillota</taxon>
        <taxon>Bacilli</taxon>
        <taxon>Bacillales</taxon>
        <taxon>Anoxybacillaceae</taxon>
        <taxon>Geobacillus</taxon>
    </lineage>
</organism>
<dbReference type="Proteomes" id="UP000773850">
    <property type="component" value="Unassembled WGS sequence"/>
</dbReference>
<accession>A0ABQ7HJI8</accession>
<reference evidence="1 2" key="1">
    <citation type="submission" date="2016-03" db="EMBL/GenBank/DDBJ databases">
        <title>Spore heat resistance.</title>
        <authorList>
            <person name="Boekhorst J."/>
            <person name="Berendsen E.M."/>
            <person name="Wells-Bennik M.H."/>
            <person name="Kuipers O.P."/>
        </authorList>
    </citation>
    <scope>NUCLEOTIDE SEQUENCE [LARGE SCALE GENOMIC DNA]</scope>
    <source>
        <strain evidence="1 2">GS8</strain>
    </source>
</reference>